<sequence length="171" mass="19070">MIQPPIVRDFAFIKSSVPFPTASNSQAGAPPDHHRQRTGSSSSTSSSSGFGPYQLRSPTPSMSGRKQKQLSPVVEECEDDLSRLMWTSGPRVGSRAGRHPRPTTYIGQTGLIAEDLTIAMMSVMPPPTRHESKATTRQRTTSKTKSRFQNFRQSIRVRLPTMRSVRVWKRS</sequence>
<gene>
    <name evidence="1" type="ORF">BDM02DRAFT_606728</name>
</gene>
<keyword evidence="2" id="KW-1185">Reference proteome</keyword>
<comment type="caution">
    <text evidence="1">The sequence shown here is derived from an EMBL/GenBank/DDBJ whole genome shotgun (WGS) entry which is preliminary data.</text>
</comment>
<evidence type="ECO:0000313" key="2">
    <source>
        <dbReference type="Proteomes" id="UP000886501"/>
    </source>
</evidence>
<dbReference type="Proteomes" id="UP000886501">
    <property type="component" value="Unassembled WGS sequence"/>
</dbReference>
<name>A0ACB6Z7B6_THEGA</name>
<evidence type="ECO:0000313" key="1">
    <source>
        <dbReference type="EMBL" id="KAF9645228.1"/>
    </source>
</evidence>
<proteinExistence type="predicted"/>
<reference evidence="1" key="1">
    <citation type="submission" date="2019-10" db="EMBL/GenBank/DDBJ databases">
        <authorList>
            <consortium name="DOE Joint Genome Institute"/>
            <person name="Kuo A."/>
            <person name="Miyauchi S."/>
            <person name="Kiss E."/>
            <person name="Drula E."/>
            <person name="Kohler A."/>
            <person name="Sanchez-Garcia M."/>
            <person name="Andreopoulos B."/>
            <person name="Barry K.W."/>
            <person name="Bonito G."/>
            <person name="Buee M."/>
            <person name="Carver A."/>
            <person name="Chen C."/>
            <person name="Cichocki N."/>
            <person name="Clum A."/>
            <person name="Culley D."/>
            <person name="Crous P.W."/>
            <person name="Fauchery L."/>
            <person name="Girlanda M."/>
            <person name="Hayes R."/>
            <person name="Keri Z."/>
            <person name="Labutti K."/>
            <person name="Lipzen A."/>
            <person name="Lombard V."/>
            <person name="Magnuson J."/>
            <person name="Maillard F."/>
            <person name="Morin E."/>
            <person name="Murat C."/>
            <person name="Nolan M."/>
            <person name="Ohm R."/>
            <person name="Pangilinan J."/>
            <person name="Pereira M."/>
            <person name="Perotto S."/>
            <person name="Peter M."/>
            <person name="Riley R."/>
            <person name="Sitrit Y."/>
            <person name="Stielow B."/>
            <person name="Szollosi G."/>
            <person name="Zifcakova L."/>
            <person name="Stursova M."/>
            <person name="Spatafora J.W."/>
            <person name="Tedersoo L."/>
            <person name="Vaario L.-M."/>
            <person name="Yamada A."/>
            <person name="Yan M."/>
            <person name="Wang P."/>
            <person name="Xu J."/>
            <person name="Bruns T."/>
            <person name="Baldrian P."/>
            <person name="Vilgalys R."/>
            <person name="Henrissat B."/>
            <person name="Grigoriev I.V."/>
            <person name="Hibbett D."/>
            <person name="Nagy L.G."/>
            <person name="Martin F.M."/>
        </authorList>
    </citation>
    <scope>NUCLEOTIDE SEQUENCE</scope>
    <source>
        <strain evidence="1">P2</strain>
    </source>
</reference>
<accession>A0ACB6Z7B6</accession>
<dbReference type="EMBL" id="MU118098">
    <property type="protein sequence ID" value="KAF9645228.1"/>
    <property type="molecule type" value="Genomic_DNA"/>
</dbReference>
<reference evidence="1" key="2">
    <citation type="journal article" date="2020" name="Nat. Commun.">
        <title>Large-scale genome sequencing of mycorrhizal fungi provides insights into the early evolution of symbiotic traits.</title>
        <authorList>
            <person name="Miyauchi S."/>
            <person name="Kiss E."/>
            <person name="Kuo A."/>
            <person name="Drula E."/>
            <person name="Kohler A."/>
            <person name="Sanchez-Garcia M."/>
            <person name="Morin E."/>
            <person name="Andreopoulos B."/>
            <person name="Barry K.W."/>
            <person name="Bonito G."/>
            <person name="Buee M."/>
            <person name="Carver A."/>
            <person name="Chen C."/>
            <person name="Cichocki N."/>
            <person name="Clum A."/>
            <person name="Culley D."/>
            <person name="Crous P.W."/>
            <person name="Fauchery L."/>
            <person name="Girlanda M."/>
            <person name="Hayes R.D."/>
            <person name="Keri Z."/>
            <person name="LaButti K."/>
            <person name="Lipzen A."/>
            <person name="Lombard V."/>
            <person name="Magnuson J."/>
            <person name="Maillard F."/>
            <person name="Murat C."/>
            <person name="Nolan M."/>
            <person name="Ohm R.A."/>
            <person name="Pangilinan J."/>
            <person name="Pereira M.F."/>
            <person name="Perotto S."/>
            <person name="Peter M."/>
            <person name="Pfister S."/>
            <person name="Riley R."/>
            <person name="Sitrit Y."/>
            <person name="Stielow J.B."/>
            <person name="Szollosi G."/>
            <person name="Zifcakova L."/>
            <person name="Stursova M."/>
            <person name="Spatafora J.W."/>
            <person name="Tedersoo L."/>
            <person name="Vaario L.M."/>
            <person name="Yamada A."/>
            <person name="Yan M."/>
            <person name="Wang P."/>
            <person name="Xu J."/>
            <person name="Bruns T."/>
            <person name="Baldrian P."/>
            <person name="Vilgalys R."/>
            <person name="Dunand C."/>
            <person name="Henrissat B."/>
            <person name="Grigoriev I.V."/>
            <person name="Hibbett D."/>
            <person name="Nagy L.G."/>
            <person name="Martin F.M."/>
        </authorList>
    </citation>
    <scope>NUCLEOTIDE SEQUENCE</scope>
    <source>
        <strain evidence="1">P2</strain>
    </source>
</reference>
<organism evidence="1 2">
    <name type="scientific">Thelephora ganbajun</name>
    <name type="common">Ganba fungus</name>
    <dbReference type="NCBI Taxonomy" id="370292"/>
    <lineage>
        <taxon>Eukaryota</taxon>
        <taxon>Fungi</taxon>
        <taxon>Dikarya</taxon>
        <taxon>Basidiomycota</taxon>
        <taxon>Agaricomycotina</taxon>
        <taxon>Agaricomycetes</taxon>
        <taxon>Thelephorales</taxon>
        <taxon>Thelephoraceae</taxon>
        <taxon>Thelephora</taxon>
    </lineage>
</organism>
<protein>
    <submittedName>
        <fullName evidence="1">Uncharacterized protein</fullName>
    </submittedName>
</protein>